<dbReference type="EMBL" id="JH793902">
    <property type="protein sequence ID" value="ELQ40505.1"/>
    <property type="molecule type" value="Genomic_DNA"/>
</dbReference>
<protein>
    <submittedName>
        <fullName evidence="2">Uncharacterized protein</fullName>
    </submittedName>
</protein>
<organism evidence="2">
    <name type="scientific">Pyricularia oryzae (strain Y34)</name>
    <name type="common">Rice blast fungus</name>
    <name type="synonym">Magnaporthe oryzae</name>
    <dbReference type="NCBI Taxonomy" id="1143189"/>
    <lineage>
        <taxon>Eukaryota</taxon>
        <taxon>Fungi</taxon>
        <taxon>Dikarya</taxon>
        <taxon>Ascomycota</taxon>
        <taxon>Pezizomycotina</taxon>
        <taxon>Sordariomycetes</taxon>
        <taxon>Sordariomycetidae</taxon>
        <taxon>Magnaporthales</taxon>
        <taxon>Pyriculariaceae</taxon>
        <taxon>Pyricularia</taxon>
    </lineage>
</organism>
<gene>
    <name evidence="2" type="ORF">OOU_Y34scaffold00430g1</name>
</gene>
<feature type="region of interest" description="Disordered" evidence="1">
    <location>
        <begin position="1"/>
        <end position="22"/>
    </location>
</feature>
<reference evidence="2" key="1">
    <citation type="journal article" date="2012" name="PLoS Genet.">
        <title>Comparative analysis of the genomes of two field isolates of the rice blast fungus Magnaporthe oryzae.</title>
        <authorList>
            <person name="Xue M."/>
            <person name="Yang J."/>
            <person name="Li Z."/>
            <person name="Hu S."/>
            <person name="Yao N."/>
            <person name="Dean R.A."/>
            <person name="Zhao W."/>
            <person name="Shen M."/>
            <person name="Zhang H."/>
            <person name="Li C."/>
            <person name="Liu L."/>
            <person name="Cao L."/>
            <person name="Xu X."/>
            <person name="Xing Y."/>
            <person name="Hsiang T."/>
            <person name="Zhang Z."/>
            <person name="Xu J.R."/>
            <person name="Peng Y.L."/>
        </authorList>
    </citation>
    <scope>NUCLEOTIDE SEQUENCE</scope>
    <source>
        <strain evidence="2">Y34</strain>
    </source>
</reference>
<name>A0AA97P1T7_PYRO3</name>
<sequence length="91" mass="10037">MDRKWRKQEANAVLSKTGNGARGCQHPHMLDTWVHVLSPAYQVRSHMTKSRCKGGGLSWRQTMFNLSGVSTISINPGTGETKGVARVRASK</sequence>
<dbReference type="AlphaFoldDB" id="A0AA97P1T7"/>
<dbReference type="Proteomes" id="UP000011086">
    <property type="component" value="Unassembled WGS sequence"/>
</dbReference>
<accession>A0AA97P1T7</accession>
<proteinExistence type="predicted"/>
<evidence type="ECO:0000256" key="1">
    <source>
        <dbReference type="SAM" id="MobiDB-lite"/>
    </source>
</evidence>
<evidence type="ECO:0000313" key="2">
    <source>
        <dbReference type="EMBL" id="ELQ40505.1"/>
    </source>
</evidence>